<comment type="catalytic activity">
    <reaction evidence="25">
        <text>estrone 3-sulfate(out) + 2 Na(+)(out) = estrone 3-sulfate(in) + 2 Na(+)(in)</text>
        <dbReference type="Rhea" id="RHEA:71083"/>
        <dbReference type="ChEBI" id="CHEBI:29101"/>
        <dbReference type="ChEBI" id="CHEBI:60050"/>
    </reaction>
</comment>
<sequence length="352" mass="38789">MEALNVSVPLNFSLPPNFGKRPTDLALSVILVFMLLIMMLSLGCTMEFSKIKAHFWKPKGLAIAVVAQYGIMPLTAFALGKLFRLNNIEALAILICGCSPGGNLSNVFSLALKGDMNLSIVMTTCSTFIALGMMPLLLYVYSRGIYDGDLKDKVPYGGIVLSLIMILIPCTIGIFLNAKRPQYVRYVTKGGMVIMLLLSVAITVLSVINVGKSIMFVMTPHLWATSSLMPFIGFLLGYILSAVFRLNEHLHRCRRTVSMETGCQNIQLCSTILNVTFPPEVIGPLFFFPLLYMICQLGEGLLLIVIFRCYEKIKPSNDKTKMIYKAATTEETFPAALGNGTHKEECPPPYTA</sequence>
<evidence type="ECO:0000256" key="30">
    <source>
        <dbReference type="ARBA" id="ARBA00078029"/>
    </source>
</evidence>
<comment type="catalytic activity">
    <reaction evidence="24">
        <text>taurohyodeoxycholate(out) + 2 Na(+)(out) = taurohyodeoxycholate(in) + 2 Na(+)(in)</text>
        <dbReference type="Rhea" id="RHEA:72167"/>
        <dbReference type="ChEBI" id="CHEBI:29101"/>
        <dbReference type="ChEBI" id="CHEBI:191407"/>
    </reaction>
</comment>
<evidence type="ECO:0000256" key="22">
    <source>
        <dbReference type="ARBA" id="ARBA00049276"/>
    </source>
</evidence>
<evidence type="ECO:0000256" key="17">
    <source>
        <dbReference type="ARBA" id="ARBA00047596"/>
    </source>
</evidence>
<dbReference type="OMA" id="CYEKIKP"/>
<evidence type="ECO:0000256" key="8">
    <source>
        <dbReference type="ARBA" id="ARBA00023053"/>
    </source>
</evidence>
<evidence type="ECO:0000256" key="21">
    <source>
        <dbReference type="ARBA" id="ARBA00048338"/>
    </source>
</evidence>
<dbReference type="InParanoid" id="G1PJG1"/>
<dbReference type="InterPro" id="IPR038770">
    <property type="entry name" value="Na+/solute_symporter_sf"/>
</dbReference>
<comment type="catalytic activity">
    <reaction evidence="18">
        <text>taurodeoxycholate(out) + 2 Na(+)(out) = taurodeoxycholate(in) + 2 Na(+)(in)</text>
        <dbReference type="Rhea" id="RHEA:72087"/>
        <dbReference type="ChEBI" id="CHEBI:29101"/>
        <dbReference type="ChEBI" id="CHEBI:36261"/>
    </reaction>
</comment>
<dbReference type="PANTHER" id="PTHR10361:SF40">
    <property type="entry name" value="HEPATIC SODIUM_BILE ACID COTRANSPORTER"/>
    <property type="match status" value="1"/>
</dbReference>
<keyword evidence="12" id="KW-0325">Glycoprotein</keyword>
<comment type="catalytic activity">
    <reaction evidence="23">
        <text>taurohyocholate(out) + 2 Na(+)(out) = taurohyocholate(in) + 2 Na(+)(in)</text>
        <dbReference type="Rhea" id="RHEA:72171"/>
        <dbReference type="ChEBI" id="CHEBI:29101"/>
        <dbReference type="ChEBI" id="CHEBI:58874"/>
    </reaction>
</comment>
<feature type="transmembrane region" description="Helical" evidence="32">
    <location>
        <begin position="25"/>
        <end position="48"/>
    </location>
</feature>
<feature type="transmembrane region" description="Helical" evidence="32">
    <location>
        <begin position="285"/>
        <end position="307"/>
    </location>
</feature>
<evidence type="ECO:0000256" key="25">
    <source>
        <dbReference type="ARBA" id="ARBA00052405"/>
    </source>
</evidence>
<evidence type="ECO:0000256" key="20">
    <source>
        <dbReference type="ARBA" id="ARBA00048327"/>
    </source>
</evidence>
<feature type="transmembrane region" description="Helical" evidence="32">
    <location>
        <begin position="228"/>
        <end position="246"/>
    </location>
</feature>
<evidence type="ECO:0000256" key="29">
    <source>
        <dbReference type="ARBA" id="ARBA00075246"/>
    </source>
</evidence>
<dbReference type="Pfam" id="PF01758">
    <property type="entry name" value="SBF"/>
    <property type="match status" value="1"/>
</dbReference>
<comment type="catalytic activity">
    <reaction evidence="14">
        <text>glycocholate(out) + 2 Na(+)(out) = glycocholate(in) + 2 Na(+)(in)</text>
        <dbReference type="Rhea" id="RHEA:71935"/>
        <dbReference type="ChEBI" id="CHEBI:29101"/>
        <dbReference type="ChEBI" id="CHEBI:29746"/>
    </reaction>
</comment>
<evidence type="ECO:0000313" key="34">
    <source>
        <dbReference type="Proteomes" id="UP000001074"/>
    </source>
</evidence>
<comment type="catalytic activity">
    <reaction evidence="20">
        <text>taurocholate(out) + 2 Na(+)(out) = taurocholate(in) + 2 Na(+)(in)</text>
        <dbReference type="Rhea" id="RHEA:71875"/>
        <dbReference type="ChEBI" id="CHEBI:29101"/>
        <dbReference type="ChEBI" id="CHEBI:36257"/>
    </reaction>
</comment>
<comment type="catalytic activity">
    <reaction evidence="21">
        <text>taurochenodeoxycholate(out) + 2 Na(+)(out) = taurochenodeoxycholate(in) + 2 Na(+)(in)</text>
        <dbReference type="Rhea" id="RHEA:71923"/>
        <dbReference type="ChEBI" id="CHEBI:9407"/>
        <dbReference type="ChEBI" id="CHEBI:29101"/>
    </reaction>
</comment>
<evidence type="ECO:0000256" key="23">
    <source>
        <dbReference type="ARBA" id="ARBA00051799"/>
    </source>
</evidence>
<evidence type="ECO:0000256" key="12">
    <source>
        <dbReference type="ARBA" id="ARBA00023180"/>
    </source>
</evidence>
<dbReference type="GO" id="GO:0008508">
    <property type="term" value="F:bile acid:sodium symporter activity"/>
    <property type="evidence" value="ECO:0007669"/>
    <property type="project" value="TreeGrafter"/>
</dbReference>
<dbReference type="STRING" id="59463.ENSMLUP00000010888"/>
<evidence type="ECO:0000256" key="11">
    <source>
        <dbReference type="ARBA" id="ARBA00023136"/>
    </source>
</evidence>
<comment type="catalytic activity">
    <reaction evidence="16">
        <text>tauroallocholate(out) + 2 Na(+)(out) = tauroallocholate(in) + 2 Na(+)(in)</text>
        <dbReference type="Rhea" id="RHEA:51840"/>
        <dbReference type="ChEBI" id="CHEBI:29101"/>
        <dbReference type="ChEBI" id="CHEBI:191406"/>
    </reaction>
</comment>
<gene>
    <name evidence="33" type="primary">SLC10A1</name>
</gene>
<dbReference type="AlphaFoldDB" id="G1PJG1"/>
<comment type="catalytic activity">
    <reaction evidence="17">
        <text>tauroursodeoxycholate(out) + 2 Na(+)(out) = tauroursodeoxycholate(in) + 2 Na(+)(in)</text>
        <dbReference type="Rhea" id="RHEA:71927"/>
        <dbReference type="ChEBI" id="CHEBI:29101"/>
        <dbReference type="ChEBI" id="CHEBI:132028"/>
    </reaction>
</comment>
<evidence type="ECO:0000256" key="14">
    <source>
        <dbReference type="ARBA" id="ARBA00034215"/>
    </source>
</evidence>
<comment type="subcellular location">
    <subcellularLocation>
        <location evidence="1">Cell membrane</location>
        <topology evidence="1">Multi-pass membrane protein</topology>
    </subcellularLocation>
</comment>
<evidence type="ECO:0000256" key="6">
    <source>
        <dbReference type="ARBA" id="ARBA00022847"/>
    </source>
</evidence>
<keyword evidence="13" id="KW-0739">Sodium transport</keyword>
<organism evidence="33 34">
    <name type="scientific">Myotis lucifugus</name>
    <name type="common">Little brown bat</name>
    <dbReference type="NCBI Taxonomy" id="59463"/>
    <lineage>
        <taxon>Eukaryota</taxon>
        <taxon>Metazoa</taxon>
        <taxon>Chordata</taxon>
        <taxon>Craniata</taxon>
        <taxon>Vertebrata</taxon>
        <taxon>Euteleostomi</taxon>
        <taxon>Mammalia</taxon>
        <taxon>Eutheria</taxon>
        <taxon>Laurasiatheria</taxon>
        <taxon>Chiroptera</taxon>
        <taxon>Yangochiroptera</taxon>
        <taxon>Vespertilionidae</taxon>
        <taxon>Myotis</taxon>
    </lineage>
</organism>
<keyword evidence="9" id="KW-0445">Lipid transport</keyword>
<keyword evidence="10" id="KW-0406">Ion transport</keyword>
<comment type="catalytic activity">
    <reaction evidence="15">
        <text>cholate(out) + 2 Na(+)(out) = cholate(in) + 2 Na(+)(in)</text>
        <dbReference type="Rhea" id="RHEA:71911"/>
        <dbReference type="ChEBI" id="CHEBI:29101"/>
        <dbReference type="ChEBI" id="CHEBI:29747"/>
    </reaction>
</comment>
<evidence type="ECO:0000256" key="15">
    <source>
        <dbReference type="ARBA" id="ARBA00034231"/>
    </source>
</evidence>
<dbReference type="NCBIfam" id="TIGR00841">
    <property type="entry name" value="bass"/>
    <property type="match status" value="1"/>
</dbReference>
<evidence type="ECO:0000256" key="26">
    <source>
        <dbReference type="ARBA" id="ARBA00056510"/>
    </source>
</evidence>
<keyword evidence="4" id="KW-1003">Cell membrane</keyword>
<keyword evidence="7 32" id="KW-1133">Transmembrane helix</keyword>
<dbReference type="InterPro" id="IPR004710">
    <property type="entry name" value="Bilac:Na_transpt"/>
</dbReference>
<evidence type="ECO:0000256" key="24">
    <source>
        <dbReference type="ARBA" id="ARBA00052374"/>
    </source>
</evidence>
<dbReference type="FunFam" id="1.20.1530.20:FF:000016">
    <property type="entry name" value="Solute carrier family 10 member 1"/>
    <property type="match status" value="1"/>
</dbReference>
<reference evidence="33" key="3">
    <citation type="submission" date="2025-09" db="UniProtKB">
        <authorList>
            <consortium name="Ensembl"/>
        </authorList>
    </citation>
    <scope>IDENTIFICATION</scope>
</reference>
<evidence type="ECO:0000256" key="13">
    <source>
        <dbReference type="ARBA" id="ARBA00023201"/>
    </source>
</evidence>
<reference evidence="33 34" key="1">
    <citation type="journal article" date="2011" name="Nature">
        <title>A high-resolution map of human evolutionary constraint using 29 mammals.</title>
        <authorList>
            <person name="Lindblad-Toh K."/>
            <person name="Garber M."/>
            <person name="Zuk O."/>
            <person name="Lin M.F."/>
            <person name="Parker B.J."/>
            <person name="Washietl S."/>
            <person name="Kheradpour P."/>
            <person name="Ernst J."/>
            <person name="Jordan G."/>
            <person name="Mauceli E."/>
            <person name="Ward L.D."/>
            <person name="Lowe C.B."/>
            <person name="Holloway A.K."/>
            <person name="Clamp M."/>
            <person name="Gnerre S."/>
            <person name="Alfoldi J."/>
            <person name="Beal K."/>
            <person name="Chang J."/>
            <person name="Clawson H."/>
            <person name="Cuff J."/>
            <person name="Di Palma F."/>
            <person name="Fitzgerald S."/>
            <person name="Flicek P."/>
            <person name="Guttman M."/>
            <person name="Hubisz M.J."/>
            <person name="Jaffe D.B."/>
            <person name="Jungreis I."/>
            <person name="Kent W.J."/>
            <person name="Kostka D."/>
            <person name="Lara M."/>
            <person name="Martins A.L."/>
            <person name="Massingham T."/>
            <person name="Moltke I."/>
            <person name="Raney B.J."/>
            <person name="Rasmussen M.D."/>
            <person name="Robinson J."/>
            <person name="Stark A."/>
            <person name="Vilella A.J."/>
            <person name="Wen J."/>
            <person name="Xie X."/>
            <person name="Zody M.C."/>
            <person name="Baldwin J."/>
            <person name="Bloom T."/>
            <person name="Chin C.W."/>
            <person name="Heiman D."/>
            <person name="Nicol R."/>
            <person name="Nusbaum C."/>
            <person name="Young S."/>
            <person name="Wilkinson J."/>
            <person name="Worley K.C."/>
            <person name="Kovar C.L."/>
            <person name="Muzny D.M."/>
            <person name="Gibbs R.A."/>
            <person name="Cree A."/>
            <person name="Dihn H.H."/>
            <person name="Fowler G."/>
            <person name="Jhangiani S."/>
            <person name="Joshi V."/>
            <person name="Lee S."/>
            <person name="Lewis L.R."/>
            <person name="Nazareth L.V."/>
            <person name="Okwuonu G."/>
            <person name="Santibanez J."/>
            <person name="Warren W.C."/>
            <person name="Mardis E.R."/>
            <person name="Weinstock G.M."/>
            <person name="Wilson R.K."/>
            <person name="Delehaunty K."/>
            <person name="Dooling D."/>
            <person name="Fronik C."/>
            <person name="Fulton L."/>
            <person name="Fulton B."/>
            <person name="Graves T."/>
            <person name="Minx P."/>
            <person name="Sodergren E."/>
            <person name="Birney E."/>
            <person name="Margulies E.H."/>
            <person name="Herrero J."/>
            <person name="Green E.D."/>
            <person name="Haussler D."/>
            <person name="Siepel A."/>
            <person name="Goldman N."/>
            <person name="Pollard K.S."/>
            <person name="Pedersen J.S."/>
            <person name="Lander E.S."/>
            <person name="Kellis M."/>
        </authorList>
    </citation>
    <scope>NUCLEOTIDE SEQUENCE [LARGE SCALE GENOMIC DNA]</scope>
</reference>
<comment type="function">
    <text evidence="26">As a major transporter of conjugated bile salts from plasma into the hepatocyte, it plays a key role in the enterohepatic circulation of bile salts necessary for the solubilization and absorption of dietary fat and fat-soluble vitamins. It is strictly dependent on the extracellular presence of sodium. It exhibits broad substrate specificity and transports various bile acids, such as taurocholate, cholate, as well as non-bile acid organic compounds, such as estrone sulfate. Works collaboratively with the ileal transporter (NTCP2), the organic solute transporter (OST), and the bile salt export pump (BSEP), to ensure efficacious biological recycling of bile acids during enterohepatic circulation.</text>
</comment>
<comment type="similarity">
    <text evidence="2">Belongs to the bile acid:sodium symporter (BASS) (TC 2.A.28) family.</text>
</comment>
<evidence type="ECO:0000256" key="32">
    <source>
        <dbReference type="SAM" id="Phobius"/>
    </source>
</evidence>
<accession>G1PJG1</accession>
<dbReference type="Ensembl" id="ENSMLUT00000011952.2">
    <property type="protein sequence ID" value="ENSMLUP00000010888.2"/>
    <property type="gene ID" value="ENSMLUG00000011949.2"/>
</dbReference>
<evidence type="ECO:0000256" key="1">
    <source>
        <dbReference type="ARBA" id="ARBA00004651"/>
    </source>
</evidence>
<dbReference type="GeneTree" id="ENSGT00950000182808"/>
<evidence type="ECO:0000313" key="33">
    <source>
        <dbReference type="Ensembl" id="ENSMLUP00000010888.2"/>
    </source>
</evidence>
<evidence type="ECO:0000256" key="4">
    <source>
        <dbReference type="ARBA" id="ARBA00022475"/>
    </source>
</evidence>
<evidence type="ECO:0000256" key="18">
    <source>
        <dbReference type="ARBA" id="ARBA00047743"/>
    </source>
</evidence>
<evidence type="ECO:0000256" key="28">
    <source>
        <dbReference type="ARBA" id="ARBA00075177"/>
    </source>
</evidence>
<proteinExistence type="inferred from homology"/>
<dbReference type="HOGENOM" id="CLU_034788_7_5_1"/>
<dbReference type="InterPro" id="IPR002657">
    <property type="entry name" value="BilAc:Na_symport/Acr3"/>
</dbReference>
<comment type="catalytic activity">
    <reaction evidence="22">
        <text>tauronorcholate(out) + 2 Na(+)(out) = tauronorcholate(in) + 2 Na(+)(in)</text>
        <dbReference type="Rhea" id="RHEA:71915"/>
        <dbReference type="ChEBI" id="CHEBI:29101"/>
        <dbReference type="ChEBI" id="CHEBI:191405"/>
    </reaction>
</comment>
<evidence type="ECO:0000256" key="5">
    <source>
        <dbReference type="ARBA" id="ARBA00022692"/>
    </source>
</evidence>
<keyword evidence="8" id="KW-0915">Sodium</keyword>
<evidence type="ECO:0000256" key="16">
    <source>
        <dbReference type="ARBA" id="ARBA00047311"/>
    </source>
</evidence>
<keyword evidence="6" id="KW-0769">Symport</keyword>
<keyword evidence="11 32" id="KW-0472">Membrane</keyword>
<feature type="transmembrane region" description="Helical" evidence="32">
    <location>
        <begin position="119"/>
        <end position="142"/>
    </location>
</feature>
<name>G1PJG1_MYOLU</name>
<reference evidence="33" key="2">
    <citation type="submission" date="2025-08" db="UniProtKB">
        <authorList>
            <consortium name="Ensembl"/>
        </authorList>
    </citation>
    <scope>IDENTIFICATION</scope>
</reference>
<protein>
    <recommendedName>
        <fullName evidence="27">Hepatic sodium/bile acid cotransporter</fullName>
    </recommendedName>
    <alternativeName>
        <fullName evidence="29">Na(+)/bile acid cotransporter</fullName>
    </alternativeName>
    <alternativeName>
        <fullName evidence="28">Na(+)/taurocholate transport protein</fullName>
    </alternativeName>
    <alternativeName>
        <fullName evidence="30">Sodium/taurocholate cotransporting polypeptide</fullName>
    </alternativeName>
    <alternativeName>
        <fullName evidence="31">Solute carrier family 10 member 1</fullName>
    </alternativeName>
</protein>
<dbReference type="EMBL" id="AAPE02022704">
    <property type="status" value="NOT_ANNOTATED_CDS"/>
    <property type="molecule type" value="Genomic_DNA"/>
</dbReference>
<keyword evidence="34" id="KW-1185">Reference proteome</keyword>
<comment type="catalytic activity">
    <reaction evidence="19">
        <text>tauro-beta-muricholate(out) + 2 Na(+)(out) = tauro-beta-muricholate(in) + 2 Na(+)(in)</text>
        <dbReference type="Rhea" id="RHEA:72179"/>
        <dbReference type="ChEBI" id="CHEBI:29101"/>
        <dbReference type="ChEBI" id="CHEBI:133064"/>
    </reaction>
</comment>
<dbReference type="GO" id="GO:0005886">
    <property type="term" value="C:plasma membrane"/>
    <property type="evidence" value="ECO:0007669"/>
    <property type="project" value="UniProtKB-SubCell"/>
</dbReference>
<dbReference type="Gene3D" id="1.20.1530.20">
    <property type="match status" value="1"/>
</dbReference>
<keyword evidence="5 32" id="KW-0812">Transmembrane</keyword>
<evidence type="ECO:0000256" key="27">
    <source>
        <dbReference type="ARBA" id="ARBA00073206"/>
    </source>
</evidence>
<feature type="transmembrane region" description="Helical" evidence="32">
    <location>
        <begin position="60"/>
        <end position="79"/>
    </location>
</feature>
<evidence type="ECO:0000256" key="19">
    <source>
        <dbReference type="ARBA" id="ARBA00048013"/>
    </source>
</evidence>
<evidence type="ECO:0000256" key="2">
    <source>
        <dbReference type="ARBA" id="ARBA00006528"/>
    </source>
</evidence>
<evidence type="ECO:0000256" key="7">
    <source>
        <dbReference type="ARBA" id="ARBA00022989"/>
    </source>
</evidence>
<evidence type="ECO:0000256" key="3">
    <source>
        <dbReference type="ARBA" id="ARBA00022448"/>
    </source>
</evidence>
<dbReference type="eggNOG" id="KOG2718">
    <property type="taxonomic scope" value="Eukaryota"/>
</dbReference>
<evidence type="ECO:0000256" key="31">
    <source>
        <dbReference type="ARBA" id="ARBA00082917"/>
    </source>
</evidence>
<keyword evidence="3" id="KW-0813">Transport</keyword>
<dbReference type="PANTHER" id="PTHR10361">
    <property type="entry name" value="SODIUM-BILE ACID COTRANSPORTER"/>
    <property type="match status" value="1"/>
</dbReference>
<feature type="transmembrane region" description="Helical" evidence="32">
    <location>
        <begin position="190"/>
        <end position="208"/>
    </location>
</feature>
<dbReference type="FunCoup" id="G1PJG1">
    <property type="interactions" value="54"/>
</dbReference>
<evidence type="ECO:0000256" key="10">
    <source>
        <dbReference type="ARBA" id="ARBA00023065"/>
    </source>
</evidence>
<dbReference type="Proteomes" id="UP000001074">
    <property type="component" value="Unassembled WGS sequence"/>
</dbReference>
<evidence type="ECO:0000256" key="9">
    <source>
        <dbReference type="ARBA" id="ARBA00023055"/>
    </source>
</evidence>
<feature type="transmembrane region" description="Helical" evidence="32">
    <location>
        <begin position="154"/>
        <end position="178"/>
    </location>
</feature>